<protein>
    <submittedName>
        <fullName evidence="2">Uncharacterized protein</fullName>
    </submittedName>
</protein>
<gene>
    <name evidence="2" type="ORF">ACFP0N_24490</name>
</gene>
<dbReference type="RefSeq" id="WP_345329144.1">
    <property type="nucleotide sequence ID" value="NZ_BAAAVH010000069.1"/>
</dbReference>
<evidence type="ECO:0000313" key="2">
    <source>
        <dbReference type="EMBL" id="MFC5888127.1"/>
    </source>
</evidence>
<comment type="caution">
    <text evidence="2">The sequence shown here is derived from an EMBL/GenBank/DDBJ whole genome shotgun (WGS) entry which is preliminary data.</text>
</comment>
<reference evidence="3" key="1">
    <citation type="journal article" date="2019" name="Int. J. Syst. Evol. Microbiol.">
        <title>The Global Catalogue of Microorganisms (GCM) 10K type strain sequencing project: providing services to taxonomists for standard genome sequencing and annotation.</title>
        <authorList>
            <consortium name="The Broad Institute Genomics Platform"/>
            <consortium name="The Broad Institute Genome Sequencing Center for Infectious Disease"/>
            <person name="Wu L."/>
            <person name="Ma J."/>
        </authorList>
    </citation>
    <scope>NUCLEOTIDE SEQUENCE [LARGE SCALE GENOMIC DNA]</scope>
    <source>
        <strain evidence="3">CGMCC 4.1469</strain>
    </source>
</reference>
<name>A0ABW1F1E8_9ACTN</name>
<evidence type="ECO:0000256" key="1">
    <source>
        <dbReference type="SAM" id="MobiDB-lite"/>
    </source>
</evidence>
<dbReference type="EMBL" id="JBHSOD010000035">
    <property type="protein sequence ID" value="MFC5888127.1"/>
    <property type="molecule type" value="Genomic_DNA"/>
</dbReference>
<feature type="region of interest" description="Disordered" evidence="1">
    <location>
        <begin position="17"/>
        <end position="37"/>
    </location>
</feature>
<accession>A0ABW1F1E8</accession>
<sequence length="65" mass="6934">MSTLLPEDLDRRLAAALVPQSPAPPDRRRTLTAQPAPITADPLAAEHRAQLLAALSTTTHRKTAA</sequence>
<evidence type="ECO:0000313" key="3">
    <source>
        <dbReference type="Proteomes" id="UP001596067"/>
    </source>
</evidence>
<proteinExistence type="predicted"/>
<dbReference type="Proteomes" id="UP001596067">
    <property type="component" value="Unassembled WGS sequence"/>
</dbReference>
<keyword evidence="3" id="KW-1185">Reference proteome</keyword>
<organism evidence="2 3">
    <name type="scientific">Kitasatospora aburaviensis</name>
    <dbReference type="NCBI Taxonomy" id="67265"/>
    <lineage>
        <taxon>Bacteria</taxon>
        <taxon>Bacillati</taxon>
        <taxon>Actinomycetota</taxon>
        <taxon>Actinomycetes</taxon>
        <taxon>Kitasatosporales</taxon>
        <taxon>Streptomycetaceae</taxon>
        <taxon>Kitasatospora</taxon>
    </lineage>
</organism>